<name>A0ABN9FCK4_9NEOB</name>
<evidence type="ECO:0000313" key="1">
    <source>
        <dbReference type="EMBL" id="CAI9594274.1"/>
    </source>
</evidence>
<reference evidence="1" key="1">
    <citation type="submission" date="2023-05" db="EMBL/GenBank/DDBJ databases">
        <authorList>
            <person name="Stuckert A."/>
        </authorList>
    </citation>
    <scope>NUCLEOTIDE SEQUENCE</scope>
</reference>
<accession>A0ABN9FCK4</accession>
<keyword evidence="2" id="KW-1185">Reference proteome</keyword>
<comment type="caution">
    <text evidence="1">The sequence shown here is derived from an EMBL/GenBank/DDBJ whole genome shotgun (WGS) entry which is preliminary data.</text>
</comment>
<dbReference type="EMBL" id="CATNWA010016647">
    <property type="protein sequence ID" value="CAI9594274.1"/>
    <property type="molecule type" value="Genomic_DNA"/>
</dbReference>
<sequence>MQGPVIPDIVNAGSGETRDSDLMNVVKLCSLGCWIIQSCA</sequence>
<feature type="non-terminal residue" evidence="1">
    <location>
        <position position="40"/>
    </location>
</feature>
<gene>
    <name evidence="1" type="ORF">SPARVUS_LOCUS11697682</name>
</gene>
<dbReference type="Proteomes" id="UP001162483">
    <property type="component" value="Unassembled WGS sequence"/>
</dbReference>
<evidence type="ECO:0000313" key="2">
    <source>
        <dbReference type="Proteomes" id="UP001162483"/>
    </source>
</evidence>
<proteinExistence type="predicted"/>
<organism evidence="1 2">
    <name type="scientific">Staurois parvus</name>
    <dbReference type="NCBI Taxonomy" id="386267"/>
    <lineage>
        <taxon>Eukaryota</taxon>
        <taxon>Metazoa</taxon>
        <taxon>Chordata</taxon>
        <taxon>Craniata</taxon>
        <taxon>Vertebrata</taxon>
        <taxon>Euteleostomi</taxon>
        <taxon>Amphibia</taxon>
        <taxon>Batrachia</taxon>
        <taxon>Anura</taxon>
        <taxon>Neobatrachia</taxon>
        <taxon>Ranoidea</taxon>
        <taxon>Ranidae</taxon>
        <taxon>Staurois</taxon>
    </lineage>
</organism>
<protein>
    <submittedName>
        <fullName evidence="1">Uncharacterized protein</fullName>
    </submittedName>
</protein>